<keyword evidence="4" id="KW-0967">Endosome</keyword>
<evidence type="ECO:0000256" key="2">
    <source>
        <dbReference type="ARBA" id="ARBA00007617"/>
    </source>
</evidence>
<accession>A0A6A6WII0</accession>
<dbReference type="AlphaFoldDB" id="A0A6A6WII0"/>
<dbReference type="GO" id="GO:0000813">
    <property type="term" value="C:ESCRT I complex"/>
    <property type="evidence" value="ECO:0007669"/>
    <property type="project" value="TreeGrafter"/>
</dbReference>
<evidence type="ECO:0000256" key="7">
    <source>
        <dbReference type="SAM" id="MobiDB-lite"/>
    </source>
</evidence>
<keyword evidence="10" id="KW-1185">Reference proteome</keyword>
<evidence type="ECO:0000313" key="10">
    <source>
        <dbReference type="Proteomes" id="UP000799437"/>
    </source>
</evidence>
<protein>
    <recommendedName>
        <fullName evidence="8">VPS37 C-terminal domain-containing protein</fullName>
    </recommendedName>
</protein>
<dbReference type="InterPro" id="IPR009851">
    <property type="entry name" value="Mod_r"/>
</dbReference>
<comment type="subcellular location">
    <subcellularLocation>
        <location evidence="1">Endosome</location>
    </subcellularLocation>
</comment>
<keyword evidence="3 6" id="KW-0813">Transport</keyword>
<dbReference type="SUPFAM" id="SSF140111">
    <property type="entry name" value="Endosomal sorting complex assembly domain"/>
    <property type="match status" value="1"/>
</dbReference>
<evidence type="ECO:0000256" key="1">
    <source>
        <dbReference type="ARBA" id="ARBA00004177"/>
    </source>
</evidence>
<feature type="region of interest" description="Disordered" evidence="7">
    <location>
        <begin position="1"/>
        <end position="91"/>
    </location>
</feature>
<proteinExistence type="inferred from homology"/>
<dbReference type="GO" id="GO:0006623">
    <property type="term" value="P:protein targeting to vacuole"/>
    <property type="evidence" value="ECO:0007669"/>
    <property type="project" value="TreeGrafter"/>
</dbReference>
<gene>
    <name evidence="9" type="ORF">EJ05DRAFT_472884</name>
</gene>
<feature type="compositionally biased region" description="Pro residues" evidence="7">
    <location>
        <begin position="15"/>
        <end position="26"/>
    </location>
</feature>
<evidence type="ECO:0000313" key="9">
    <source>
        <dbReference type="EMBL" id="KAF2761935.1"/>
    </source>
</evidence>
<organism evidence="9 10">
    <name type="scientific">Pseudovirgaria hyperparasitica</name>
    <dbReference type="NCBI Taxonomy" id="470096"/>
    <lineage>
        <taxon>Eukaryota</taxon>
        <taxon>Fungi</taxon>
        <taxon>Dikarya</taxon>
        <taxon>Ascomycota</taxon>
        <taxon>Pezizomycotina</taxon>
        <taxon>Dothideomycetes</taxon>
        <taxon>Dothideomycetes incertae sedis</taxon>
        <taxon>Acrospermales</taxon>
        <taxon>Acrospermaceae</taxon>
        <taxon>Pseudovirgaria</taxon>
    </lineage>
</organism>
<dbReference type="GO" id="GO:0006612">
    <property type="term" value="P:protein targeting to membrane"/>
    <property type="evidence" value="ECO:0007669"/>
    <property type="project" value="TreeGrafter"/>
</dbReference>
<comment type="similarity">
    <text evidence="2">Belongs to the VPS37 family.</text>
</comment>
<dbReference type="Gene3D" id="1.10.287.660">
    <property type="entry name" value="Helix hairpin bin"/>
    <property type="match status" value="1"/>
</dbReference>
<name>A0A6A6WII0_9PEZI</name>
<evidence type="ECO:0000256" key="4">
    <source>
        <dbReference type="ARBA" id="ARBA00022753"/>
    </source>
</evidence>
<feature type="compositionally biased region" description="Pro residues" evidence="7">
    <location>
        <begin position="38"/>
        <end position="48"/>
    </location>
</feature>
<dbReference type="RefSeq" id="XP_033604386.1">
    <property type="nucleotide sequence ID" value="XM_033743272.1"/>
</dbReference>
<feature type="compositionally biased region" description="Polar residues" evidence="7">
    <location>
        <begin position="49"/>
        <end position="76"/>
    </location>
</feature>
<dbReference type="OrthoDB" id="10260857at2759"/>
<feature type="domain" description="VPS37 C-terminal" evidence="8">
    <location>
        <begin position="167"/>
        <end position="256"/>
    </location>
</feature>
<dbReference type="InterPro" id="IPR037202">
    <property type="entry name" value="ESCRT_assembly_dom"/>
</dbReference>
<dbReference type="PANTHER" id="PTHR13678:SF2">
    <property type="entry name" value="VACUOLAR PROTEIN SORTING-ASSOCIATED PROTEIN 37A"/>
    <property type="match status" value="1"/>
</dbReference>
<dbReference type="InterPro" id="IPR029012">
    <property type="entry name" value="Helix_hairpin_bin_sf"/>
</dbReference>
<dbReference type="PROSITE" id="PS51314">
    <property type="entry name" value="VPS37_C"/>
    <property type="match status" value="1"/>
</dbReference>
<dbReference type="Proteomes" id="UP000799437">
    <property type="component" value="Unassembled WGS sequence"/>
</dbReference>
<dbReference type="Pfam" id="PF07200">
    <property type="entry name" value="Mod_r"/>
    <property type="match status" value="1"/>
</dbReference>
<evidence type="ECO:0000256" key="6">
    <source>
        <dbReference type="PROSITE-ProRule" id="PRU00646"/>
    </source>
</evidence>
<reference evidence="9" key="1">
    <citation type="journal article" date="2020" name="Stud. Mycol.">
        <title>101 Dothideomycetes genomes: a test case for predicting lifestyles and emergence of pathogens.</title>
        <authorList>
            <person name="Haridas S."/>
            <person name="Albert R."/>
            <person name="Binder M."/>
            <person name="Bloem J."/>
            <person name="Labutti K."/>
            <person name="Salamov A."/>
            <person name="Andreopoulos B."/>
            <person name="Baker S."/>
            <person name="Barry K."/>
            <person name="Bills G."/>
            <person name="Bluhm B."/>
            <person name="Cannon C."/>
            <person name="Castanera R."/>
            <person name="Culley D."/>
            <person name="Daum C."/>
            <person name="Ezra D."/>
            <person name="Gonzalez J."/>
            <person name="Henrissat B."/>
            <person name="Kuo A."/>
            <person name="Liang C."/>
            <person name="Lipzen A."/>
            <person name="Lutzoni F."/>
            <person name="Magnuson J."/>
            <person name="Mondo S."/>
            <person name="Nolan M."/>
            <person name="Ohm R."/>
            <person name="Pangilinan J."/>
            <person name="Park H.-J."/>
            <person name="Ramirez L."/>
            <person name="Alfaro M."/>
            <person name="Sun H."/>
            <person name="Tritt A."/>
            <person name="Yoshinaga Y."/>
            <person name="Zwiers L.-H."/>
            <person name="Turgeon B."/>
            <person name="Goodwin S."/>
            <person name="Spatafora J."/>
            <person name="Crous P."/>
            <person name="Grigoriev I."/>
        </authorList>
    </citation>
    <scope>NUCLEOTIDE SEQUENCE</scope>
    <source>
        <strain evidence="9">CBS 121739</strain>
    </source>
</reference>
<evidence type="ECO:0000256" key="3">
    <source>
        <dbReference type="ARBA" id="ARBA00022448"/>
    </source>
</evidence>
<dbReference type="GeneID" id="54484326"/>
<evidence type="ECO:0000256" key="5">
    <source>
        <dbReference type="ARBA" id="ARBA00022927"/>
    </source>
</evidence>
<dbReference type="GO" id="GO:0043162">
    <property type="term" value="P:ubiquitin-dependent protein catabolic process via the multivesicular body sorting pathway"/>
    <property type="evidence" value="ECO:0007669"/>
    <property type="project" value="UniProtKB-ARBA"/>
</dbReference>
<sequence>MSYQSPNPAHFHDPSTPPPPPPPPKPSVQSSGQATPLSGPPLPPPPPEQSSRCDSTAPPTQSHPQIYQQPQESTPIIQRPEEGWLPNSLTDKTTTDLHTLLSDPDLLAALAQSPDTTHPSLPASAQPIRALLSANLSLASSLKDLESRLSHQRQSTQSRLLSLRALERQWRAKQAEQDTALQEFSPPSLYQRLSAAAGEQDALCRGLEESFLDEQGLASEREVGEFVRRYREGRKTAWLRRERKERWDEGRVGGWR</sequence>
<keyword evidence="5 6" id="KW-0653">Protein transport</keyword>
<dbReference type="PANTHER" id="PTHR13678">
    <property type="entry name" value="VACUOLAR PROTEIN SORTING-ASSOCIATED PROTEIN 37"/>
    <property type="match status" value="1"/>
</dbReference>
<dbReference type="EMBL" id="ML996566">
    <property type="protein sequence ID" value="KAF2761935.1"/>
    <property type="molecule type" value="Genomic_DNA"/>
</dbReference>
<evidence type="ECO:0000259" key="8">
    <source>
        <dbReference type="PROSITE" id="PS51314"/>
    </source>
</evidence>